<evidence type="ECO:0000256" key="6">
    <source>
        <dbReference type="PIRNR" id="PIRNR018300"/>
    </source>
</evidence>
<dbReference type="OrthoDB" id="336885at2759"/>
<organism evidence="10 11">
    <name type="scientific">Marasmius oreades</name>
    <name type="common">fairy-ring Marasmius</name>
    <dbReference type="NCBI Taxonomy" id="181124"/>
    <lineage>
        <taxon>Eukaryota</taxon>
        <taxon>Fungi</taxon>
        <taxon>Dikarya</taxon>
        <taxon>Basidiomycota</taxon>
        <taxon>Agaricomycotina</taxon>
        <taxon>Agaricomycetes</taxon>
        <taxon>Agaricomycetidae</taxon>
        <taxon>Agaricales</taxon>
        <taxon>Marasmiineae</taxon>
        <taxon>Marasmiaceae</taxon>
        <taxon>Marasmius</taxon>
    </lineage>
</organism>
<evidence type="ECO:0000256" key="2">
    <source>
        <dbReference type="ARBA" id="ARBA00007299"/>
    </source>
</evidence>
<dbReference type="GeneID" id="66076910"/>
<dbReference type="GO" id="GO:0006270">
    <property type="term" value="P:DNA replication initiation"/>
    <property type="evidence" value="ECO:0007669"/>
    <property type="project" value="TreeGrafter"/>
</dbReference>
<dbReference type="InterPro" id="IPR007185">
    <property type="entry name" value="DNA_pol_a/d/e_bsu"/>
</dbReference>
<dbReference type="KEGG" id="more:E1B28_007834"/>
<dbReference type="GO" id="GO:0003677">
    <property type="term" value="F:DNA binding"/>
    <property type="evidence" value="ECO:0007669"/>
    <property type="project" value="InterPro"/>
</dbReference>
<comment type="subcellular location">
    <subcellularLocation>
        <location evidence="1 6">Nucleus</location>
    </subcellularLocation>
</comment>
<dbReference type="RefSeq" id="XP_043010698.1">
    <property type="nucleotide sequence ID" value="XM_043152612.1"/>
</dbReference>
<evidence type="ECO:0000256" key="7">
    <source>
        <dbReference type="SAM" id="MobiDB-lite"/>
    </source>
</evidence>
<evidence type="ECO:0000259" key="9">
    <source>
        <dbReference type="Pfam" id="PF22062"/>
    </source>
</evidence>
<keyword evidence="11" id="KW-1185">Reference proteome</keyword>
<evidence type="ECO:0000313" key="10">
    <source>
        <dbReference type="EMBL" id="KAG7094228.1"/>
    </source>
</evidence>
<reference evidence="10" key="1">
    <citation type="journal article" date="2021" name="Genome Biol. Evol.">
        <title>The assembled and annotated genome of the fairy-ring fungus Marasmius oreades.</title>
        <authorList>
            <person name="Hiltunen M."/>
            <person name="Ament-Velasquez S.L."/>
            <person name="Johannesson H."/>
        </authorList>
    </citation>
    <scope>NUCLEOTIDE SEQUENCE</scope>
    <source>
        <strain evidence="10">03SP1</strain>
    </source>
</reference>
<accession>A0A9P7S490</accession>
<keyword evidence="5 6" id="KW-0539">Nucleus</keyword>
<protein>
    <recommendedName>
        <fullName evidence="3 6">DNA polymerase alpha subunit B</fullName>
    </recommendedName>
</protein>
<name>A0A9P7S490_9AGAR</name>
<comment type="function">
    <text evidence="6">Accessory subunit of the DNA polymerase alpha complex (also known as the alpha DNA polymerase-primase complex) which plays an essential role in the initiation of DNA synthesis.</text>
</comment>
<evidence type="ECO:0000256" key="4">
    <source>
        <dbReference type="ARBA" id="ARBA00022705"/>
    </source>
</evidence>
<evidence type="ECO:0000259" key="8">
    <source>
        <dbReference type="Pfam" id="PF04042"/>
    </source>
</evidence>
<feature type="domain" description="DNA polymerase alpha subunit B OB" evidence="9">
    <location>
        <begin position="175"/>
        <end position="294"/>
    </location>
</feature>
<dbReference type="GO" id="GO:0005658">
    <property type="term" value="C:alpha DNA polymerase:primase complex"/>
    <property type="evidence" value="ECO:0007669"/>
    <property type="project" value="TreeGrafter"/>
</dbReference>
<evidence type="ECO:0000256" key="5">
    <source>
        <dbReference type="ARBA" id="ARBA00023242"/>
    </source>
</evidence>
<comment type="caution">
    <text evidence="10">The sequence shown here is derived from an EMBL/GenBank/DDBJ whole genome shotgun (WGS) entry which is preliminary data.</text>
</comment>
<dbReference type="Proteomes" id="UP001049176">
    <property type="component" value="Chromosome 4"/>
</dbReference>
<dbReference type="PIRSF" id="PIRSF018300">
    <property type="entry name" value="DNA_pol_alph_2"/>
    <property type="match status" value="1"/>
</dbReference>
<dbReference type="InterPro" id="IPR054300">
    <property type="entry name" value="OB_DPOA2"/>
</dbReference>
<evidence type="ECO:0000313" key="11">
    <source>
        <dbReference type="Proteomes" id="UP001049176"/>
    </source>
</evidence>
<comment type="similarity">
    <text evidence="2 6">Belongs to the DNA polymerase alpha subunit B family.</text>
</comment>
<dbReference type="InterPro" id="IPR016722">
    <property type="entry name" value="DNA_pol_alpha_bsu"/>
</dbReference>
<evidence type="ECO:0000256" key="3">
    <source>
        <dbReference type="ARBA" id="ARBA00018596"/>
    </source>
</evidence>
<gene>
    <name evidence="10" type="ORF">E1B28_007834</name>
</gene>
<dbReference type="Pfam" id="PF22062">
    <property type="entry name" value="OB_DPOA2"/>
    <property type="match status" value="1"/>
</dbReference>
<dbReference type="PANTHER" id="PTHR23061:SF12">
    <property type="entry name" value="DNA POLYMERASE ALPHA SUBUNIT B"/>
    <property type="match status" value="1"/>
</dbReference>
<dbReference type="EMBL" id="CM032184">
    <property type="protein sequence ID" value="KAG7094228.1"/>
    <property type="molecule type" value="Genomic_DNA"/>
</dbReference>
<keyword evidence="4 6" id="KW-0235">DNA replication</keyword>
<dbReference type="AlphaFoldDB" id="A0A9P7S490"/>
<evidence type="ECO:0000256" key="1">
    <source>
        <dbReference type="ARBA" id="ARBA00004123"/>
    </source>
</evidence>
<dbReference type="Pfam" id="PF04042">
    <property type="entry name" value="DNA_pol_E_B"/>
    <property type="match status" value="1"/>
</dbReference>
<sequence>MSEELMSKEIASRLGYEVASDPKLLEECLLICRIYNLTPEQLQFKWEAATFSSTPARAHEAARFTIDSLAGVKAQIKREMNQNSATRARSRNFSGAAVVNRTRLPQFMHQNIRKNAGRVGIGEVQVKAETGLEPMSLAGPSRSTSKVAFKGPKMDASSRKNRGYLYMYEKLSERSEVLDERIDEFAELVREHYGITELGDPSSASDAKVVVVGRITYDSETPPSNAKLTEATLTLESSRMISKGVRVPIRFEESIKIRGGAKGAGGLALFPGAIVALRGKNGSGDWFLASEILTLPPMKNSPSSVSVPTKPDPATADTSFSMVVCCGPYTPDSDLKFAPWQSLLKKLKTSRPPVIVLTGPFLDYTHPLIERGEIDETPLALFHRIFLDPLRQLLDSSSGSIAILVPSVRDLISSHAVYPQCEFRSEVTKHDARIHLLPNPARFSVNGVTFASTTVDVLFHLRKEEITKRGEEIDSIAPQFPEDTGSDSMGNSCRHLLQQRSFYPLFPVPSDVAAEVNLDVSHSQALKLNGGDTDESEFAPDVFIILSKLKQFSKRVNSTLFINPSCVSKGIYATLNFAGSEPGVSLAGRLKGEVIKIQGDE</sequence>
<proteinExistence type="inferred from homology"/>
<dbReference type="PANTHER" id="PTHR23061">
    <property type="entry name" value="DNA POLYMERASE 2 ALPHA 70 KDA SUBUNIT"/>
    <property type="match status" value="1"/>
</dbReference>
<feature type="domain" description="DNA polymerase alpha/delta/epsilon subunit B" evidence="8">
    <location>
        <begin position="323"/>
        <end position="554"/>
    </location>
</feature>
<dbReference type="Gene3D" id="3.60.21.60">
    <property type="match status" value="2"/>
</dbReference>
<feature type="region of interest" description="Disordered" evidence="7">
    <location>
        <begin position="134"/>
        <end position="154"/>
    </location>
</feature>